<dbReference type="GeneID" id="54364108"/>
<dbReference type="PANTHER" id="PTHR31570">
    <property type="entry name" value="HAUS AUGMIN-LIKE COMPLEX SUBUNIT 1"/>
    <property type="match status" value="1"/>
</dbReference>
<evidence type="ECO:0000256" key="4">
    <source>
        <dbReference type="ARBA" id="ARBA00022618"/>
    </source>
</evidence>
<comment type="subcellular location">
    <subcellularLocation>
        <location evidence="1">Cytoplasm</location>
        <location evidence="1">Cytoskeleton</location>
        <location evidence="1">Spindle</location>
    </subcellularLocation>
</comment>
<comment type="similarity">
    <text evidence="2">Belongs to the HAUS1 family.</text>
</comment>
<feature type="coiled-coil region" evidence="10">
    <location>
        <begin position="229"/>
        <end position="280"/>
    </location>
</feature>
<evidence type="ECO:0000256" key="8">
    <source>
        <dbReference type="ARBA" id="ARBA00023212"/>
    </source>
</evidence>
<evidence type="ECO:0000256" key="7">
    <source>
        <dbReference type="ARBA" id="ARBA00023054"/>
    </source>
</evidence>
<reference evidence="12" key="3">
    <citation type="submission" date="2025-08" db="UniProtKB">
        <authorList>
            <consortium name="RefSeq"/>
        </authorList>
    </citation>
    <scope>IDENTIFICATION</scope>
    <source>
        <strain evidence="12">CBS 342.82</strain>
    </source>
</reference>
<dbReference type="GO" id="GO:0070652">
    <property type="term" value="C:HAUS complex"/>
    <property type="evidence" value="ECO:0007669"/>
    <property type="project" value="InterPro"/>
</dbReference>
<evidence type="ECO:0008006" key="13">
    <source>
        <dbReference type="Google" id="ProtNLM"/>
    </source>
</evidence>
<keyword evidence="7 10" id="KW-0175">Coiled coil</keyword>
<name>A0A6J3MED4_9PEZI</name>
<gene>
    <name evidence="12" type="ORF">K489DRAFT_387255</name>
</gene>
<evidence type="ECO:0000256" key="9">
    <source>
        <dbReference type="ARBA" id="ARBA00023306"/>
    </source>
</evidence>
<dbReference type="GO" id="GO:0005874">
    <property type="term" value="C:microtubule"/>
    <property type="evidence" value="ECO:0007669"/>
    <property type="project" value="UniProtKB-KW"/>
</dbReference>
<evidence type="ECO:0000256" key="5">
    <source>
        <dbReference type="ARBA" id="ARBA00022701"/>
    </source>
</evidence>
<dbReference type="OrthoDB" id="5372507at2759"/>
<dbReference type="GO" id="GO:0051225">
    <property type="term" value="P:spindle assembly"/>
    <property type="evidence" value="ECO:0007669"/>
    <property type="project" value="InterPro"/>
</dbReference>
<evidence type="ECO:0000256" key="1">
    <source>
        <dbReference type="ARBA" id="ARBA00004186"/>
    </source>
</evidence>
<keyword evidence="9" id="KW-0131">Cell cycle</keyword>
<dbReference type="Pfam" id="PF25762">
    <property type="entry name" value="HAUS1"/>
    <property type="match status" value="1"/>
</dbReference>
<keyword evidence="3" id="KW-0963">Cytoplasm</keyword>
<keyword evidence="5" id="KW-0493">Microtubule</keyword>
<evidence type="ECO:0000313" key="12">
    <source>
        <dbReference type="RefSeq" id="XP_033462248.1"/>
    </source>
</evidence>
<evidence type="ECO:0000313" key="11">
    <source>
        <dbReference type="Proteomes" id="UP000504637"/>
    </source>
</evidence>
<evidence type="ECO:0000256" key="10">
    <source>
        <dbReference type="SAM" id="Coils"/>
    </source>
</evidence>
<dbReference type="GO" id="GO:0005829">
    <property type="term" value="C:cytosol"/>
    <property type="evidence" value="ECO:0007669"/>
    <property type="project" value="TreeGrafter"/>
</dbReference>
<dbReference type="RefSeq" id="XP_033462248.1">
    <property type="nucleotide sequence ID" value="XM_033606308.1"/>
</dbReference>
<reference evidence="12" key="2">
    <citation type="submission" date="2020-04" db="EMBL/GenBank/DDBJ databases">
        <authorList>
            <consortium name="NCBI Genome Project"/>
        </authorList>
    </citation>
    <scope>NUCLEOTIDE SEQUENCE</scope>
    <source>
        <strain evidence="12">CBS 342.82</strain>
    </source>
</reference>
<accession>A0A6J3MED4</accession>
<dbReference type="PANTHER" id="PTHR31570:SF1">
    <property type="entry name" value="HAUS AUGMIN-LIKE COMPLEX SUBUNIT 1"/>
    <property type="match status" value="1"/>
</dbReference>
<dbReference type="GO" id="GO:0051301">
    <property type="term" value="P:cell division"/>
    <property type="evidence" value="ECO:0007669"/>
    <property type="project" value="UniProtKB-KW"/>
</dbReference>
<keyword evidence="11" id="KW-1185">Reference proteome</keyword>
<proteinExistence type="inferred from homology"/>
<reference evidence="12" key="1">
    <citation type="submission" date="2020-01" db="EMBL/GenBank/DDBJ databases">
        <authorList>
            <consortium name="DOE Joint Genome Institute"/>
            <person name="Haridas S."/>
            <person name="Albert R."/>
            <person name="Binder M."/>
            <person name="Bloem J."/>
            <person name="Labutti K."/>
            <person name="Salamov A."/>
            <person name="Andreopoulos B."/>
            <person name="Baker S.E."/>
            <person name="Barry K."/>
            <person name="Bills G."/>
            <person name="Bluhm B.H."/>
            <person name="Cannon C."/>
            <person name="Castanera R."/>
            <person name="Culley D.E."/>
            <person name="Daum C."/>
            <person name="Ezra D."/>
            <person name="Gonzalez J.B."/>
            <person name="Henrissat B."/>
            <person name="Kuo A."/>
            <person name="Liang C."/>
            <person name="Lipzen A."/>
            <person name="Lutzoni F."/>
            <person name="Magnuson J."/>
            <person name="Mondo S."/>
            <person name="Nolan M."/>
            <person name="Ohm R."/>
            <person name="Pangilinan J."/>
            <person name="Park H.-J."/>
            <person name="Ramirez L."/>
            <person name="Alfaro M."/>
            <person name="Sun H."/>
            <person name="Tritt A."/>
            <person name="Yoshinaga Y."/>
            <person name="Zwiers L.-H."/>
            <person name="Turgeon B.G."/>
            <person name="Goodwin S.B."/>
            <person name="Spatafora J.W."/>
            <person name="Crous P.W."/>
            <person name="Grigoriev I.V."/>
        </authorList>
    </citation>
    <scope>NUCLEOTIDE SEQUENCE</scope>
    <source>
        <strain evidence="12">CBS 342.82</strain>
    </source>
</reference>
<evidence type="ECO:0000256" key="6">
    <source>
        <dbReference type="ARBA" id="ARBA00022776"/>
    </source>
</evidence>
<keyword evidence="6" id="KW-0498">Mitosis</keyword>
<evidence type="ECO:0000256" key="2">
    <source>
        <dbReference type="ARBA" id="ARBA00005479"/>
    </source>
</evidence>
<dbReference type="AlphaFoldDB" id="A0A6J3MED4"/>
<dbReference type="GO" id="GO:0005819">
    <property type="term" value="C:spindle"/>
    <property type="evidence" value="ECO:0007669"/>
    <property type="project" value="UniProtKB-SubCell"/>
</dbReference>
<keyword evidence="4" id="KW-0132">Cell division</keyword>
<keyword evidence="8" id="KW-0206">Cytoskeleton</keyword>
<evidence type="ECO:0000256" key="3">
    <source>
        <dbReference type="ARBA" id="ARBA00022490"/>
    </source>
</evidence>
<organism evidence="12">
    <name type="scientific">Dissoconium aciculare CBS 342.82</name>
    <dbReference type="NCBI Taxonomy" id="1314786"/>
    <lineage>
        <taxon>Eukaryota</taxon>
        <taxon>Fungi</taxon>
        <taxon>Dikarya</taxon>
        <taxon>Ascomycota</taxon>
        <taxon>Pezizomycotina</taxon>
        <taxon>Dothideomycetes</taxon>
        <taxon>Dothideomycetidae</taxon>
        <taxon>Mycosphaerellales</taxon>
        <taxon>Dissoconiaceae</taxon>
        <taxon>Dissoconium</taxon>
    </lineage>
</organism>
<protein>
    <recommendedName>
        <fullName evidence="13">HAUS augmin-like complex subunit 1</fullName>
    </recommendedName>
</protein>
<dbReference type="Proteomes" id="UP000504637">
    <property type="component" value="Unplaced"/>
</dbReference>
<sequence>MDTSSDWAASALFSPSKARVQQAQAKDWAAVDAWLAKRYGAKRPPAFEKNEDTLQALLTLASLNDSADEQRAQLDRIEKTTLSSLSKKPTGLAQDILQTILAQLSNDESLETYAELIVALESRSTDALEIGKDIIALTNEDFDAKQQLIRANAQLAALRGERSHLAKTLEQLRGEAFQTPSDMIDNTNSWNASAKKLKAKIGEYDERLAASGSRTNANSRTGSNGLEMVQSLTAENERQKANLEKLEAQLEALQELPPDVKAARGIVERAREELRGLTERRDHRFEELAKA</sequence>
<dbReference type="InterPro" id="IPR026243">
    <property type="entry name" value="HAUS1"/>
</dbReference>